<evidence type="ECO:0000256" key="7">
    <source>
        <dbReference type="RuleBase" id="RU363032"/>
    </source>
</evidence>
<dbReference type="Pfam" id="PF00528">
    <property type="entry name" value="BPD_transp_1"/>
    <property type="match status" value="1"/>
</dbReference>
<dbReference type="OrthoDB" id="9789439at2"/>
<accession>A0A2Z5IQX9</accession>
<feature type="transmembrane region" description="Helical" evidence="7">
    <location>
        <begin position="126"/>
        <end position="151"/>
    </location>
</feature>
<feature type="transmembrane region" description="Helical" evidence="7">
    <location>
        <begin position="306"/>
        <end position="334"/>
    </location>
</feature>
<feature type="transmembrane region" description="Helical" evidence="7">
    <location>
        <begin position="9"/>
        <end position="30"/>
    </location>
</feature>
<evidence type="ECO:0000256" key="1">
    <source>
        <dbReference type="ARBA" id="ARBA00004651"/>
    </source>
</evidence>
<protein>
    <submittedName>
        <fullName evidence="9">ABC transporter permease</fullName>
    </submittedName>
</protein>
<keyword evidence="4 7" id="KW-0812">Transmembrane</keyword>
<evidence type="ECO:0000256" key="5">
    <source>
        <dbReference type="ARBA" id="ARBA00022989"/>
    </source>
</evidence>
<gene>
    <name evidence="9" type="ORF">DA803_00875</name>
</gene>
<keyword evidence="3" id="KW-1003">Cell membrane</keyword>
<keyword evidence="10" id="KW-1185">Reference proteome</keyword>
<dbReference type="Gene3D" id="1.10.3720.10">
    <property type="entry name" value="MetI-like"/>
    <property type="match status" value="1"/>
</dbReference>
<comment type="subcellular location">
    <subcellularLocation>
        <location evidence="1 7">Cell membrane</location>
        <topology evidence="1 7">Multi-pass membrane protein</topology>
    </subcellularLocation>
</comment>
<keyword evidence="5 7" id="KW-1133">Transmembrane helix</keyword>
<keyword evidence="2 7" id="KW-0813">Transport</keyword>
<dbReference type="SUPFAM" id="SSF161098">
    <property type="entry name" value="MetI-like"/>
    <property type="match status" value="1"/>
</dbReference>
<dbReference type="PANTHER" id="PTHR30465">
    <property type="entry name" value="INNER MEMBRANE ABC TRANSPORTER"/>
    <property type="match status" value="1"/>
</dbReference>
<dbReference type="InterPro" id="IPR035906">
    <property type="entry name" value="MetI-like_sf"/>
</dbReference>
<evidence type="ECO:0000259" key="8">
    <source>
        <dbReference type="PROSITE" id="PS50928"/>
    </source>
</evidence>
<feature type="transmembrane region" description="Helical" evidence="7">
    <location>
        <begin position="163"/>
        <end position="185"/>
    </location>
</feature>
<name>A0A2Z5IQX9_9BACT</name>
<dbReference type="Proteomes" id="UP000252477">
    <property type="component" value="Chromosome"/>
</dbReference>
<evidence type="ECO:0000256" key="4">
    <source>
        <dbReference type="ARBA" id="ARBA00022692"/>
    </source>
</evidence>
<feature type="domain" description="ABC transmembrane type-1" evidence="8">
    <location>
        <begin position="124"/>
        <end position="327"/>
    </location>
</feature>
<sequence length="384" mass="43111">MFRYIRQRILFAIITLFIISFFVFILIAAFGPNPVQQLAEKEFNNPNNKGGTIEAILHRLEVDNGLRYANADGTPGERIPIFVRYFIYIGNIFTKGDFGFVINPANNPDPSNYHTMSQLFFTPLRYTILITLPTFIISTILGITIGVFAGYKRGKWFDNVSNLFVLFFIAVPSFIIAPIAITISIKLGISAVVPRIGDQPFGVVFLAYLPPIIVLSLSSLAAYVTYTRNQVISVLTSNYVLIAKTKGLNPTQIFFKYVLRNISIPLFSLTFGSFIGLLSGSIIIEKYWQVPGTSSVIVSAFPSGEIFVVMFSTLFFTFIALIAEIIVDVSFVLLDPKIKYASASRKNYYLFFKAYLERRKLAKDFYKLEAAKQSANTNHTEGVK</sequence>
<dbReference type="PANTHER" id="PTHR30465:SF0">
    <property type="entry name" value="OLIGOPEPTIDE TRANSPORT SYSTEM PERMEASE PROTEIN APPB"/>
    <property type="match status" value="1"/>
</dbReference>
<reference evidence="9 10" key="1">
    <citation type="submission" date="2018-05" db="EMBL/GenBank/DDBJ databases">
        <title>Annotation of the Mycoplasma phocidae genome.</title>
        <authorList>
            <person name="Brown D.R."/>
            <person name="Kutish G.F."/>
            <person name="Frasca S.Jr."/>
        </authorList>
    </citation>
    <scope>NUCLEOTIDE SEQUENCE [LARGE SCALE GENOMIC DNA]</scope>
    <source>
        <strain evidence="9 10">105</strain>
    </source>
</reference>
<dbReference type="CDD" id="cd06261">
    <property type="entry name" value="TM_PBP2"/>
    <property type="match status" value="1"/>
</dbReference>
<dbReference type="InterPro" id="IPR000515">
    <property type="entry name" value="MetI-like"/>
</dbReference>
<dbReference type="GO" id="GO:0055085">
    <property type="term" value="P:transmembrane transport"/>
    <property type="evidence" value="ECO:0007669"/>
    <property type="project" value="InterPro"/>
</dbReference>
<evidence type="ECO:0000256" key="6">
    <source>
        <dbReference type="ARBA" id="ARBA00023136"/>
    </source>
</evidence>
<keyword evidence="6 7" id="KW-0472">Membrane</keyword>
<dbReference type="RefSeq" id="WP_114190760.1">
    <property type="nucleotide sequence ID" value="NZ_CP029295.1"/>
</dbReference>
<feature type="transmembrane region" description="Helical" evidence="7">
    <location>
        <begin position="205"/>
        <end position="226"/>
    </location>
</feature>
<dbReference type="KEGG" id="mpho:DA803_00875"/>
<dbReference type="AlphaFoldDB" id="A0A2Z5IQX9"/>
<evidence type="ECO:0000256" key="3">
    <source>
        <dbReference type="ARBA" id="ARBA00022475"/>
    </source>
</evidence>
<evidence type="ECO:0000256" key="2">
    <source>
        <dbReference type="ARBA" id="ARBA00022448"/>
    </source>
</evidence>
<proteinExistence type="inferred from homology"/>
<feature type="transmembrane region" description="Helical" evidence="7">
    <location>
        <begin position="264"/>
        <end position="284"/>
    </location>
</feature>
<comment type="similarity">
    <text evidence="7">Belongs to the binding-protein-dependent transport system permease family.</text>
</comment>
<dbReference type="EMBL" id="CP029295">
    <property type="protein sequence ID" value="AXE60646.1"/>
    <property type="molecule type" value="Genomic_DNA"/>
</dbReference>
<dbReference type="GO" id="GO:0005886">
    <property type="term" value="C:plasma membrane"/>
    <property type="evidence" value="ECO:0007669"/>
    <property type="project" value="UniProtKB-SubCell"/>
</dbReference>
<evidence type="ECO:0000313" key="9">
    <source>
        <dbReference type="EMBL" id="AXE60646.1"/>
    </source>
</evidence>
<organism evidence="9 10">
    <name type="scientific">[Mycoplasma] phocae</name>
    <dbReference type="NCBI Taxonomy" id="142651"/>
    <lineage>
        <taxon>Bacteria</taxon>
        <taxon>Bacillati</taxon>
        <taxon>Mycoplasmatota</taxon>
        <taxon>Mycoplasmoidales</taxon>
        <taxon>Metamycoplasmataceae</taxon>
        <taxon>Metamycoplasma</taxon>
    </lineage>
</organism>
<dbReference type="PROSITE" id="PS50928">
    <property type="entry name" value="ABC_TM1"/>
    <property type="match status" value="1"/>
</dbReference>
<evidence type="ECO:0000313" key="10">
    <source>
        <dbReference type="Proteomes" id="UP000252477"/>
    </source>
</evidence>